<evidence type="ECO:0000313" key="8">
    <source>
        <dbReference type="Proteomes" id="UP000712600"/>
    </source>
</evidence>
<organism evidence="7 8">
    <name type="scientific">Brassica cretica</name>
    <name type="common">Mustard</name>
    <dbReference type="NCBI Taxonomy" id="69181"/>
    <lineage>
        <taxon>Eukaryota</taxon>
        <taxon>Viridiplantae</taxon>
        <taxon>Streptophyta</taxon>
        <taxon>Embryophyta</taxon>
        <taxon>Tracheophyta</taxon>
        <taxon>Spermatophyta</taxon>
        <taxon>Magnoliopsida</taxon>
        <taxon>eudicotyledons</taxon>
        <taxon>Gunneridae</taxon>
        <taxon>Pentapetalae</taxon>
        <taxon>rosids</taxon>
        <taxon>malvids</taxon>
        <taxon>Brassicales</taxon>
        <taxon>Brassicaceae</taxon>
        <taxon>Brassiceae</taxon>
        <taxon>Brassica</taxon>
    </lineage>
</organism>
<gene>
    <name evidence="7" type="ORF">F2Q69_00009893</name>
</gene>
<comment type="similarity">
    <text evidence="2">Belongs to the profilin family.</text>
</comment>
<evidence type="ECO:0000256" key="4">
    <source>
        <dbReference type="ARBA" id="ARBA00023203"/>
    </source>
</evidence>
<keyword evidence="6" id="KW-1133">Transmembrane helix</keyword>
<comment type="caution">
    <text evidence="7">The sequence shown here is derived from an EMBL/GenBank/DDBJ whole genome shotgun (WGS) entry which is preliminary data.</text>
</comment>
<dbReference type="SUPFAM" id="SSF55770">
    <property type="entry name" value="Profilin (actin-binding protein)"/>
    <property type="match status" value="1"/>
</dbReference>
<evidence type="ECO:0000256" key="6">
    <source>
        <dbReference type="SAM" id="Phobius"/>
    </source>
</evidence>
<proteinExistence type="inferred from homology"/>
<accession>A0A8S9P773</accession>
<dbReference type="GO" id="GO:0005856">
    <property type="term" value="C:cytoskeleton"/>
    <property type="evidence" value="ECO:0007669"/>
    <property type="project" value="UniProtKB-SubCell"/>
</dbReference>
<keyword evidence="6" id="KW-0472">Membrane</keyword>
<keyword evidence="6" id="KW-0812">Transmembrane</keyword>
<sequence>MFKGQEFASIMKDFDEPGHLAPTGLFLAGAKYMVIQGEPGAVIRGKKVVYIPHLLTSLTYMLFIYMYVCMCA</sequence>
<feature type="transmembrane region" description="Helical" evidence="6">
    <location>
        <begin position="48"/>
        <end position="68"/>
    </location>
</feature>
<dbReference type="Proteomes" id="UP000712600">
    <property type="component" value="Unassembled WGS sequence"/>
</dbReference>
<dbReference type="PANTHER" id="PTHR11604">
    <property type="entry name" value="PROFILIN"/>
    <property type="match status" value="1"/>
</dbReference>
<protein>
    <recommendedName>
        <fullName evidence="9">Profilin</fullName>
    </recommendedName>
</protein>
<comment type="subcellular location">
    <subcellularLocation>
        <location evidence="1">Cytoplasm</location>
        <location evidence="1">Cytoskeleton</location>
    </subcellularLocation>
</comment>
<evidence type="ECO:0008006" key="9">
    <source>
        <dbReference type="Google" id="ProtNLM"/>
    </source>
</evidence>
<dbReference type="InterPro" id="IPR036140">
    <property type="entry name" value="PFN_sf"/>
</dbReference>
<dbReference type="Pfam" id="PF00235">
    <property type="entry name" value="Profilin"/>
    <property type="match status" value="1"/>
</dbReference>
<evidence type="ECO:0000256" key="2">
    <source>
        <dbReference type="ARBA" id="ARBA00010058"/>
    </source>
</evidence>
<dbReference type="Gene3D" id="3.30.450.30">
    <property type="entry name" value="Dynein light chain 2a, cytoplasmic"/>
    <property type="match status" value="1"/>
</dbReference>
<keyword evidence="3" id="KW-0963">Cytoplasm</keyword>
<dbReference type="AlphaFoldDB" id="A0A8S9P773"/>
<evidence type="ECO:0000256" key="1">
    <source>
        <dbReference type="ARBA" id="ARBA00004245"/>
    </source>
</evidence>
<evidence type="ECO:0000256" key="3">
    <source>
        <dbReference type="ARBA" id="ARBA00022490"/>
    </source>
</evidence>
<reference evidence="7" key="1">
    <citation type="submission" date="2019-12" db="EMBL/GenBank/DDBJ databases">
        <title>Genome sequencing and annotation of Brassica cretica.</title>
        <authorList>
            <person name="Studholme D.J."/>
            <person name="Sarris P."/>
        </authorList>
    </citation>
    <scope>NUCLEOTIDE SEQUENCE</scope>
    <source>
        <strain evidence="7">PFS-109/04</strain>
        <tissue evidence="7">Leaf</tissue>
    </source>
</reference>
<keyword evidence="4" id="KW-0009">Actin-binding</keyword>
<dbReference type="GO" id="GO:0005938">
    <property type="term" value="C:cell cortex"/>
    <property type="evidence" value="ECO:0007669"/>
    <property type="project" value="TreeGrafter"/>
</dbReference>
<dbReference type="PRINTS" id="PR01640">
    <property type="entry name" value="PROFILINPLNT"/>
</dbReference>
<dbReference type="GO" id="GO:0003785">
    <property type="term" value="F:actin monomer binding"/>
    <property type="evidence" value="ECO:0007669"/>
    <property type="project" value="TreeGrafter"/>
</dbReference>
<dbReference type="InterPro" id="IPR005455">
    <property type="entry name" value="PFN_euk"/>
</dbReference>
<dbReference type="PANTHER" id="PTHR11604:SF41">
    <property type="entry name" value="PROFILIN"/>
    <property type="match status" value="1"/>
</dbReference>
<evidence type="ECO:0000313" key="7">
    <source>
        <dbReference type="EMBL" id="KAF3510101.1"/>
    </source>
</evidence>
<dbReference type="EMBL" id="QGKX02001521">
    <property type="protein sequence ID" value="KAF3510101.1"/>
    <property type="molecule type" value="Genomic_DNA"/>
</dbReference>
<evidence type="ECO:0000256" key="5">
    <source>
        <dbReference type="ARBA" id="ARBA00023212"/>
    </source>
</evidence>
<name>A0A8S9P773_BRACR</name>
<dbReference type="InterPro" id="IPR048278">
    <property type="entry name" value="PFN"/>
</dbReference>
<keyword evidence="5" id="KW-0206">Cytoskeleton</keyword>